<gene>
    <name evidence="2" type="ORF">BLA27_10420</name>
</gene>
<dbReference type="InterPro" id="IPR051551">
    <property type="entry name" value="Autotransporter_adhesion"/>
</dbReference>
<dbReference type="Gene3D" id="2.40.128.130">
    <property type="entry name" value="Autotransporter beta-domain"/>
    <property type="match status" value="1"/>
</dbReference>
<dbReference type="Pfam" id="PF03797">
    <property type="entry name" value="Autotransporter"/>
    <property type="match status" value="1"/>
</dbReference>
<keyword evidence="3" id="KW-1185">Reference proteome</keyword>
<dbReference type="InterPro" id="IPR005546">
    <property type="entry name" value="Autotransporte_beta"/>
</dbReference>
<dbReference type="AlphaFoldDB" id="A0A1J6HL96"/>
<dbReference type="InterPro" id="IPR006315">
    <property type="entry name" value="OM_autotransptr_brl_dom"/>
</dbReference>
<dbReference type="PROSITE" id="PS51208">
    <property type="entry name" value="AUTOTRANSPORTER"/>
    <property type="match status" value="1"/>
</dbReference>
<dbReference type="NCBIfam" id="TIGR01414">
    <property type="entry name" value="autotrans_barl"/>
    <property type="match status" value="1"/>
</dbReference>
<evidence type="ECO:0000313" key="3">
    <source>
        <dbReference type="Proteomes" id="UP000182985"/>
    </source>
</evidence>
<sequence length="306" mass="32927">MGTFHQRRGDQSFLSGLGGLVYTDSANHTQPGVWGRVFGAHSELGAEGKLGNAGYKIGPEFDGNYWGLQLGTDLLGVEHDNGVVDRFGLFYTHAEASGDISGNILGGISLAAGKLNLNEDSIGAYWTRIAPSGWYLDVVAKYGWLNGSSESRRGIGSDVDGSSFAASVETGRPFELSEGWALEPQAQLIWQHINIDDANDQFSDVTHDSFDAVTGRIGARFEYTEGFGKAHVGLNLWHGFSADSVVKFNDTPFVSEIGGTWLDINVGGSYAFNENVSAFGDVSYSFDVDGNKAETFAGEVGLRIKW</sequence>
<evidence type="ECO:0000259" key="1">
    <source>
        <dbReference type="PROSITE" id="PS51208"/>
    </source>
</evidence>
<reference evidence="2 3" key="1">
    <citation type="submission" date="2016-10" db="EMBL/GenBank/DDBJ databases">
        <title>The Draft Genome Sequence of the Potato Rhizosphere Bacteria Ochrobactrum sp. IPA7.2.</title>
        <authorList>
            <person name="Gogoleva N.E."/>
            <person name="Khlopko Y.A."/>
            <person name="Burygin G.L."/>
            <person name="Plotnikov A.O."/>
        </authorList>
    </citation>
    <scope>NUCLEOTIDE SEQUENCE [LARGE SCALE GENOMIC DNA]</scope>
    <source>
        <strain evidence="2 3">IPA7.2</strain>
    </source>
</reference>
<proteinExistence type="predicted"/>
<name>A0A1J6HL96_9HYPH</name>
<dbReference type="PANTHER" id="PTHR35037:SF3">
    <property type="entry name" value="C-TERMINAL REGION OF AIDA-LIKE PROTEIN"/>
    <property type="match status" value="1"/>
</dbReference>
<dbReference type="InterPro" id="IPR036709">
    <property type="entry name" value="Autotransporte_beta_dom_sf"/>
</dbReference>
<dbReference type="PANTHER" id="PTHR35037">
    <property type="entry name" value="C-TERMINAL REGION OF AIDA-LIKE PROTEIN"/>
    <property type="match status" value="1"/>
</dbReference>
<dbReference type="Proteomes" id="UP000182985">
    <property type="component" value="Unassembled WGS sequence"/>
</dbReference>
<dbReference type="EMBL" id="MOEC01000008">
    <property type="protein sequence ID" value="OIS93708.1"/>
    <property type="molecule type" value="Genomic_DNA"/>
</dbReference>
<accession>A0A1J6HL96</accession>
<comment type="caution">
    <text evidence="2">The sequence shown here is derived from an EMBL/GenBank/DDBJ whole genome shotgun (WGS) entry which is preliminary data.</text>
</comment>
<feature type="domain" description="Autotransporter" evidence="1">
    <location>
        <begin position="26"/>
        <end position="306"/>
    </location>
</feature>
<dbReference type="SMART" id="SM00869">
    <property type="entry name" value="Autotransporter"/>
    <property type="match status" value="1"/>
</dbReference>
<evidence type="ECO:0000313" key="2">
    <source>
        <dbReference type="EMBL" id="OIS93708.1"/>
    </source>
</evidence>
<dbReference type="GO" id="GO:0019867">
    <property type="term" value="C:outer membrane"/>
    <property type="evidence" value="ECO:0007669"/>
    <property type="project" value="InterPro"/>
</dbReference>
<protein>
    <recommendedName>
        <fullName evidence="1">Autotransporter domain-containing protein</fullName>
    </recommendedName>
</protein>
<dbReference type="SUPFAM" id="SSF103515">
    <property type="entry name" value="Autotransporter"/>
    <property type="match status" value="1"/>
</dbReference>
<organism evidence="2 3">
    <name type="scientific">Brucella cytisi</name>
    <dbReference type="NCBI Taxonomy" id="407152"/>
    <lineage>
        <taxon>Bacteria</taxon>
        <taxon>Pseudomonadati</taxon>
        <taxon>Pseudomonadota</taxon>
        <taxon>Alphaproteobacteria</taxon>
        <taxon>Hyphomicrobiales</taxon>
        <taxon>Brucellaceae</taxon>
        <taxon>Brucella/Ochrobactrum group</taxon>
        <taxon>Brucella</taxon>
    </lineage>
</organism>